<evidence type="ECO:0000313" key="1">
    <source>
        <dbReference type="EMBL" id="MBE1532585.1"/>
    </source>
</evidence>
<dbReference type="Proteomes" id="UP000627838">
    <property type="component" value="Unassembled WGS sequence"/>
</dbReference>
<evidence type="ECO:0000313" key="2">
    <source>
        <dbReference type="Proteomes" id="UP000627838"/>
    </source>
</evidence>
<protein>
    <submittedName>
        <fullName evidence="1">Uncharacterized protein</fullName>
    </submittedName>
</protein>
<organism evidence="1 2">
    <name type="scientific">Actinomadura algeriensis</name>
    <dbReference type="NCBI Taxonomy" id="1679523"/>
    <lineage>
        <taxon>Bacteria</taxon>
        <taxon>Bacillati</taxon>
        <taxon>Actinomycetota</taxon>
        <taxon>Actinomycetes</taxon>
        <taxon>Streptosporangiales</taxon>
        <taxon>Thermomonosporaceae</taxon>
        <taxon>Actinomadura</taxon>
    </lineage>
</organism>
<proteinExistence type="predicted"/>
<keyword evidence="2" id="KW-1185">Reference proteome</keyword>
<dbReference type="RefSeq" id="WP_318784070.1">
    <property type="nucleotide sequence ID" value="NZ_JADBDZ010000001.1"/>
</dbReference>
<accession>A0ABR9JPT5</accession>
<sequence>MDESGAGAAAPMSREGVDHALRGLESERDRISASLLDLEEHAGLRLLKGARLTGETYRRWEAARARLALAWGLFEAYRGVLAGAAELRDRSSRLDVATLAELTGMLAGASVRLPDGEVPLADRTLLGPRERCVSLDEAVAMMSDAFEFVAREVAAADAAWSALLLPLEEAEHRWRDAANLAHALDGTRHPELDRLGRELTALGRVVRTDPLSLVRDGRADTSRLDRLCGTLRALADELAGVTRLRDGYERVAAQLVTSIEEVEGVEREALEAYETVLVKIGSSTLPEPARDLGVGLRDRLAALERLREAGRWVELAGRVAELERAAEDALERARSDLRLSAGLLERRAELRGRLDAYRAKAARLGLAEDERLGELYEAARDVLWTAPCDLRRATALLAEYQRTVRAGGAGR</sequence>
<gene>
    <name evidence="1" type="ORF">H4W34_002418</name>
</gene>
<name>A0ABR9JPT5_9ACTN</name>
<reference evidence="1 2" key="1">
    <citation type="submission" date="2020-10" db="EMBL/GenBank/DDBJ databases">
        <title>Sequencing the genomes of 1000 actinobacteria strains.</title>
        <authorList>
            <person name="Klenk H.-P."/>
        </authorList>
    </citation>
    <scope>NUCLEOTIDE SEQUENCE [LARGE SCALE GENOMIC DNA]</scope>
    <source>
        <strain evidence="1 2">DSM 46744</strain>
    </source>
</reference>
<comment type="caution">
    <text evidence="1">The sequence shown here is derived from an EMBL/GenBank/DDBJ whole genome shotgun (WGS) entry which is preliminary data.</text>
</comment>
<dbReference type="EMBL" id="JADBDZ010000001">
    <property type="protein sequence ID" value="MBE1532585.1"/>
    <property type="molecule type" value="Genomic_DNA"/>
</dbReference>